<comment type="caution">
    <text evidence="2">The sequence shown here is derived from an EMBL/GenBank/DDBJ whole genome shotgun (WGS) entry which is preliminary data.</text>
</comment>
<protein>
    <recommendedName>
        <fullName evidence="4">TraX protein</fullName>
    </recommendedName>
</protein>
<keyword evidence="1" id="KW-0812">Transmembrane</keyword>
<evidence type="ECO:0000313" key="3">
    <source>
        <dbReference type="Proteomes" id="UP000674425"/>
    </source>
</evidence>
<feature type="transmembrane region" description="Helical" evidence="1">
    <location>
        <begin position="83"/>
        <end position="102"/>
    </location>
</feature>
<feature type="transmembrane region" description="Helical" evidence="1">
    <location>
        <begin position="53"/>
        <end position="71"/>
    </location>
</feature>
<dbReference type="InterPro" id="IPR008875">
    <property type="entry name" value="TraX"/>
</dbReference>
<keyword evidence="1" id="KW-0472">Membrane</keyword>
<dbReference type="Pfam" id="PF05857">
    <property type="entry name" value="TraX"/>
    <property type="match status" value="1"/>
</dbReference>
<keyword evidence="1" id="KW-1133">Transmembrane helix</keyword>
<sequence length="244" mass="26970">MAEVASANKTTLPQLAISSGTIEALKWLALLFMTGDHVNKYLLNDTVPVLFDAGRLTMPLFVFILAYNLARPRTFERGGYQRTMIRLAVFGALATPAFIALGGLLAGWWPLNIMFTLLVLTFALFLIRRGGNANAIAAGVVIVVGGSSVEFWWPAIIFGVAVWFYTRRPSMTALLVALLACASLAIINRNMWALAALPIIAAAARVDLRCPRWKWAFYAYYPAHLTALWLIRIPMSHAGYLFFT</sequence>
<organism evidence="2 3">
    <name type="scientific">Paraburkholderia aspalathi</name>
    <dbReference type="NCBI Taxonomy" id="1324617"/>
    <lineage>
        <taxon>Bacteria</taxon>
        <taxon>Pseudomonadati</taxon>
        <taxon>Pseudomonadota</taxon>
        <taxon>Betaproteobacteria</taxon>
        <taxon>Burkholderiales</taxon>
        <taxon>Burkholderiaceae</taxon>
        <taxon>Paraburkholderia</taxon>
    </lineage>
</organism>
<evidence type="ECO:0000256" key="1">
    <source>
        <dbReference type="SAM" id="Phobius"/>
    </source>
</evidence>
<gene>
    <name evidence="2" type="ORF">R69658_05986</name>
</gene>
<feature type="transmembrane region" description="Helical" evidence="1">
    <location>
        <begin position="108"/>
        <end position="127"/>
    </location>
</feature>
<feature type="transmembrane region" description="Helical" evidence="1">
    <location>
        <begin position="171"/>
        <end position="203"/>
    </location>
</feature>
<feature type="transmembrane region" description="Helical" evidence="1">
    <location>
        <begin position="215"/>
        <end position="235"/>
    </location>
</feature>
<feature type="transmembrane region" description="Helical" evidence="1">
    <location>
        <begin position="12"/>
        <end position="33"/>
    </location>
</feature>
<dbReference type="RefSeq" id="WP_200621222.1">
    <property type="nucleotide sequence ID" value="NZ_CAJNAU010000076.1"/>
</dbReference>
<keyword evidence="3" id="KW-1185">Reference proteome</keyword>
<evidence type="ECO:0000313" key="2">
    <source>
        <dbReference type="EMBL" id="CAE6824053.1"/>
    </source>
</evidence>
<accession>A0ABM8SPE3</accession>
<dbReference type="EMBL" id="CAJNAU010000076">
    <property type="protein sequence ID" value="CAE6824053.1"/>
    <property type="molecule type" value="Genomic_DNA"/>
</dbReference>
<reference evidence="2 3" key="1">
    <citation type="submission" date="2021-02" db="EMBL/GenBank/DDBJ databases">
        <authorList>
            <person name="Vanwijnsberghe S."/>
        </authorList>
    </citation>
    <scope>NUCLEOTIDE SEQUENCE [LARGE SCALE GENOMIC DNA]</scope>
    <source>
        <strain evidence="2 3">R-69658</strain>
    </source>
</reference>
<name>A0ABM8SPE3_9BURK</name>
<evidence type="ECO:0008006" key="4">
    <source>
        <dbReference type="Google" id="ProtNLM"/>
    </source>
</evidence>
<proteinExistence type="predicted"/>
<dbReference type="Proteomes" id="UP000674425">
    <property type="component" value="Unassembled WGS sequence"/>
</dbReference>
<feature type="transmembrane region" description="Helical" evidence="1">
    <location>
        <begin position="139"/>
        <end position="165"/>
    </location>
</feature>